<evidence type="ECO:0000256" key="4">
    <source>
        <dbReference type="RuleBase" id="RU004262"/>
    </source>
</evidence>
<keyword evidence="3" id="KW-0964">Secreted</keyword>
<name>A0A8S4CZA8_PLUXY</name>
<dbReference type="EMBL" id="CAJHNJ030000001">
    <property type="protein sequence ID" value="CAG9089092.1"/>
    <property type="molecule type" value="Genomic_DNA"/>
</dbReference>
<feature type="signal peptide" evidence="5">
    <location>
        <begin position="1"/>
        <end position="19"/>
    </location>
</feature>
<dbReference type="Gene3D" id="3.40.50.1820">
    <property type="entry name" value="alpha/beta hydrolase"/>
    <property type="match status" value="1"/>
</dbReference>
<keyword evidence="5" id="KW-0732">Signal</keyword>
<gene>
    <name evidence="7" type="ORF">PLXY2_LOCUS418</name>
</gene>
<dbReference type="InterPro" id="IPR000734">
    <property type="entry name" value="TAG_lipase"/>
</dbReference>
<evidence type="ECO:0000313" key="8">
    <source>
        <dbReference type="Proteomes" id="UP000653454"/>
    </source>
</evidence>
<dbReference type="GO" id="GO:0005615">
    <property type="term" value="C:extracellular space"/>
    <property type="evidence" value="ECO:0007669"/>
    <property type="project" value="TreeGrafter"/>
</dbReference>
<evidence type="ECO:0000256" key="5">
    <source>
        <dbReference type="SAM" id="SignalP"/>
    </source>
</evidence>
<dbReference type="InterPro" id="IPR013818">
    <property type="entry name" value="Lipase"/>
</dbReference>
<proteinExistence type="inferred from homology"/>
<dbReference type="PANTHER" id="PTHR11610">
    <property type="entry name" value="LIPASE"/>
    <property type="match status" value="1"/>
</dbReference>
<dbReference type="GO" id="GO:0016042">
    <property type="term" value="P:lipid catabolic process"/>
    <property type="evidence" value="ECO:0007669"/>
    <property type="project" value="TreeGrafter"/>
</dbReference>
<evidence type="ECO:0000313" key="7">
    <source>
        <dbReference type="EMBL" id="CAG9089092.1"/>
    </source>
</evidence>
<keyword evidence="8" id="KW-1185">Reference proteome</keyword>
<evidence type="ECO:0000256" key="2">
    <source>
        <dbReference type="ARBA" id="ARBA00010701"/>
    </source>
</evidence>
<accession>A0A8S4CZA8</accession>
<feature type="domain" description="Lipase" evidence="6">
    <location>
        <begin position="80"/>
        <end position="315"/>
    </location>
</feature>
<comment type="similarity">
    <text evidence="2 4">Belongs to the AB hydrolase superfamily. Lipase family.</text>
</comment>
<evidence type="ECO:0000259" key="6">
    <source>
        <dbReference type="Pfam" id="PF00151"/>
    </source>
</evidence>
<dbReference type="GO" id="GO:0016298">
    <property type="term" value="F:lipase activity"/>
    <property type="evidence" value="ECO:0007669"/>
    <property type="project" value="InterPro"/>
</dbReference>
<evidence type="ECO:0000256" key="1">
    <source>
        <dbReference type="ARBA" id="ARBA00004613"/>
    </source>
</evidence>
<dbReference type="InterPro" id="IPR029058">
    <property type="entry name" value="AB_hydrolase_fold"/>
</dbReference>
<evidence type="ECO:0000256" key="3">
    <source>
        <dbReference type="ARBA" id="ARBA00022525"/>
    </source>
</evidence>
<dbReference type="SUPFAM" id="SSF53474">
    <property type="entry name" value="alpha/beta-Hydrolases"/>
    <property type="match status" value="1"/>
</dbReference>
<dbReference type="Pfam" id="PF00151">
    <property type="entry name" value="Lipase"/>
    <property type="match status" value="1"/>
</dbReference>
<sequence length="367" mass="41516">MVFLVKILFTLLMAHESFAMMSSKAMEGYPEGFLGNCPGSNKPAIITKKSLKYLGLVVLGDDSPQSPRKFRSRTYNYYQAKEIAKNPNWDFRRKTILFLGGYLDSPNFFVSQIMGKTYRKMGYNVLLMEANRFLTLHYPISARYVRPIGMHIAEMLTNLTQPGLMDLNKFELAGISLGGQLISFVAKNYHRITGNKIPRLTALDPSGPCFRNNDPENRLDDSDGDLVVVIETNIDGFGMAAPVGHVNFYVNGGEYQPADLYWIPCSVMCSHVRSYTIWYVALHHPKSFIGVKCDSVQEARKHACFGKTPLSTNILSPYYVNASNPGIFYLATDNNYPYYLGEKGLNKDGEFWTKNLIYFNSEEVLKL</sequence>
<dbReference type="AlphaFoldDB" id="A0A8S4CZA8"/>
<reference evidence="7" key="1">
    <citation type="submission" date="2020-11" db="EMBL/GenBank/DDBJ databases">
        <authorList>
            <person name="Whiteford S."/>
        </authorList>
    </citation>
    <scope>NUCLEOTIDE SEQUENCE</scope>
</reference>
<protein>
    <submittedName>
        <fullName evidence="7">(diamondback moth) hypothetical protein</fullName>
    </submittedName>
</protein>
<comment type="subcellular location">
    <subcellularLocation>
        <location evidence="1">Secreted</location>
    </subcellularLocation>
</comment>
<organism evidence="7 8">
    <name type="scientific">Plutella xylostella</name>
    <name type="common">Diamondback moth</name>
    <name type="synonym">Plutella maculipennis</name>
    <dbReference type="NCBI Taxonomy" id="51655"/>
    <lineage>
        <taxon>Eukaryota</taxon>
        <taxon>Metazoa</taxon>
        <taxon>Ecdysozoa</taxon>
        <taxon>Arthropoda</taxon>
        <taxon>Hexapoda</taxon>
        <taxon>Insecta</taxon>
        <taxon>Pterygota</taxon>
        <taxon>Neoptera</taxon>
        <taxon>Endopterygota</taxon>
        <taxon>Lepidoptera</taxon>
        <taxon>Glossata</taxon>
        <taxon>Ditrysia</taxon>
        <taxon>Yponomeutoidea</taxon>
        <taxon>Plutellidae</taxon>
        <taxon>Plutella</taxon>
    </lineage>
</organism>
<comment type="caution">
    <text evidence="7">The sequence shown here is derived from an EMBL/GenBank/DDBJ whole genome shotgun (WGS) entry which is preliminary data.</text>
</comment>
<dbReference type="Proteomes" id="UP000653454">
    <property type="component" value="Unassembled WGS sequence"/>
</dbReference>
<feature type="chain" id="PRO_5035860247" evidence="5">
    <location>
        <begin position="20"/>
        <end position="367"/>
    </location>
</feature>